<gene>
    <name evidence="11" type="ORF">SBAD_LOCUS6567</name>
</gene>
<organism evidence="13">
    <name type="scientific">Soboliphyme baturini</name>
    <dbReference type="NCBI Taxonomy" id="241478"/>
    <lineage>
        <taxon>Eukaryota</taxon>
        <taxon>Metazoa</taxon>
        <taxon>Ecdysozoa</taxon>
        <taxon>Nematoda</taxon>
        <taxon>Enoplea</taxon>
        <taxon>Dorylaimia</taxon>
        <taxon>Dioctophymatida</taxon>
        <taxon>Dioctophymatoidea</taxon>
        <taxon>Soboliphymatidae</taxon>
        <taxon>Soboliphyme</taxon>
    </lineage>
</organism>
<dbReference type="OrthoDB" id="300641at2759"/>
<feature type="transmembrane region" description="Helical" evidence="9">
    <location>
        <begin position="145"/>
        <end position="167"/>
    </location>
</feature>
<sequence>MSVNSPCGNPPNHVVYLEHVKARITIMSEMRGNLRIFLTSPAGTASTLLPLRDHDKMRSGFRDWAFMTTHNWGEKVAGKWTLEVENKYWSDATLLKWQLIFYGTSSAVDPSGGGMATDDHSAFPVSDDTHSAAVSFDVSLFRTGLLSFALTVFAIMLVCSCVQYVAWKARQAEEYKYAFSPVFDDPTQHYCFVANSKPIEKEDWRPWRNLRKISSPALHGIEVTEIYTSSVVARVTKRRTDCWDTEGYQNLLLDLYQPGT</sequence>
<evidence type="ECO:0000313" key="13">
    <source>
        <dbReference type="WBParaSite" id="SBAD_0000682201-mRNA-1"/>
    </source>
</evidence>
<keyword evidence="4" id="KW-0732">Signal</keyword>
<dbReference type="PROSITE" id="PS51829">
    <property type="entry name" value="P_HOMO_B"/>
    <property type="match status" value="1"/>
</dbReference>
<dbReference type="GO" id="GO:0004252">
    <property type="term" value="F:serine-type endopeptidase activity"/>
    <property type="evidence" value="ECO:0007669"/>
    <property type="project" value="InterPro"/>
</dbReference>
<evidence type="ECO:0000313" key="11">
    <source>
        <dbReference type="EMBL" id="VDP10315.1"/>
    </source>
</evidence>
<dbReference type="PANTHER" id="PTHR42884:SF3">
    <property type="entry name" value="FURIN-LIKE PROTEASE 1, ISOFORMS 1_1-X_2"/>
    <property type="match status" value="1"/>
</dbReference>
<keyword evidence="9" id="KW-1133">Transmembrane helix</keyword>
<dbReference type="AlphaFoldDB" id="A0A183ISH0"/>
<keyword evidence="9" id="KW-0472">Membrane</keyword>
<reference evidence="13" key="1">
    <citation type="submission" date="2016-06" db="UniProtKB">
        <authorList>
            <consortium name="WormBaseParasite"/>
        </authorList>
    </citation>
    <scope>IDENTIFICATION</scope>
</reference>
<name>A0A183ISH0_9BILA</name>
<evidence type="ECO:0000256" key="9">
    <source>
        <dbReference type="SAM" id="Phobius"/>
    </source>
</evidence>
<evidence type="ECO:0000256" key="2">
    <source>
        <dbReference type="ARBA" id="ARBA00022670"/>
    </source>
</evidence>
<keyword evidence="7" id="KW-0865">Zymogen</keyword>
<evidence type="ECO:0000256" key="8">
    <source>
        <dbReference type="ARBA" id="ARBA00023180"/>
    </source>
</evidence>
<keyword evidence="9" id="KW-0812">Transmembrane</keyword>
<keyword evidence="2" id="KW-0645">Protease</keyword>
<comment type="similarity">
    <text evidence="1">Belongs to the peptidase S8 family. Furin subfamily.</text>
</comment>
<dbReference type="Pfam" id="PF01483">
    <property type="entry name" value="P_proprotein"/>
    <property type="match status" value="1"/>
</dbReference>
<dbReference type="EMBL" id="UZAM01009862">
    <property type="protein sequence ID" value="VDP10315.1"/>
    <property type="molecule type" value="Genomic_DNA"/>
</dbReference>
<dbReference type="GO" id="GO:0016486">
    <property type="term" value="P:peptide hormone processing"/>
    <property type="evidence" value="ECO:0007669"/>
    <property type="project" value="TreeGrafter"/>
</dbReference>
<dbReference type="InterPro" id="IPR002884">
    <property type="entry name" value="P_dom"/>
</dbReference>
<keyword evidence="3" id="KW-0165">Cleavage on pair of basic residues</keyword>
<dbReference type="GO" id="GO:0005802">
    <property type="term" value="C:trans-Golgi network"/>
    <property type="evidence" value="ECO:0007669"/>
    <property type="project" value="TreeGrafter"/>
</dbReference>
<dbReference type="PANTHER" id="PTHR42884">
    <property type="entry name" value="PROPROTEIN CONVERTASE SUBTILISIN/KEXIN-RELATED"/>
    <property type="match status" value="1"/>
</dbReference>
<evidence type="ECO:0000256" key="7">
    <source>
        <dbReference type="ARBA" id="ARBA00023145"/>
    </source>
</evidence>
<dbReference type="Gene3D" id="2.60.120.260">
    <property type="entry name" value="Galactose-binding domain-like"/>
    <property type="match status" value="1"/>
</dbReference>
<evidence type="ECO:0000313" key="12">
    <source>
        <dbReference type="Proteomes" id="UP000270296"/>
    </source>
</evidence>
<keyword evidence="5" id="KW-0378">Hydrolase</keyword>
<evidence type="ECO:0000256" key="4">
    <source>
        <dbReference type="ARBA" id="ARBA00022729"/>
    </source>
</evidence>
<accession>A0A183ISH0</accession>
<dbReference type="FunFam" id="2.60.120.260:FF:000006">
    <property type="entry name" value="Proprotein convertase subtilisin/kexin type 5"/>
    <property type="match status" value="1"/>
</dbReference>
<proteinExistence type="inferred from homology"/>
<keyword evidence="6" id="KW-0720">Serine protease</keyword>
<evidence type="ECO:0000256" key="1">
    <source>
        <dbReference type="ARBA" id="ARBA00005325"/>
    </source>
</evidence>
<evidence type="ECO:0000259" key="10">
    <source>
        <dbReference type="PROSITE" id="PS51829"/>
    </source>
</evidence>
<dbReference type="Proteomes" id="UP000270296">
    <property type="component" value="Unassembled WGS sequence"/>
</dbReference>
<evidence type="ECO:0000256" key="6">
    <source>
        <dbReference type="ARBA" id="ARBA00022825"/>
    </source>
</evidence>
<dbReference type="GO" id="GO:0000139">
    <property type="term" value="C:Golgi membrane"/>
    <property type="evidence" value="ECO:0007669"/>
    <property type="project" value="TreeGrafter"/>
</dbReference>
<dbReference type="SUPFAM" id="SSF49785">
    <property type="entry name" value="Galactose-binding domain-like"/>
    <property type="match status" value="1"/>
</dbReference>
<reference evidence="11 12" key="2">
    <citation type="submission" date="2018-11" db="EMBL/GenBank/DDBJ databases">
        <authorList>
            <consortium name="Pathogen Informatics"/>
        </authorList>
    </citation>
    <scope>NUCLEOTIDE SEQUENCE [LARGE SCALE GENOMIC DNA]</scope>
</reference>
<keyword evidence="8" id="KW-0325">Glycoprotein</keyword>
<evidence type="ECO:0000256" key="5">
    <source>
        <dbReference type="ARBA" id="ARBA00022801"/>
    </source>
</evidence>
<protein>
    <submittedName>
        <fullName evidence="13">P/Homo B domain-containing protein</fullName>
    </submittedName>
</protein>
<dbReference type="InterPro" id="IPR008979">
    <property type="entry name" value="Galactose-bd-like_sf"/>
</dbReference>
<evidence type="ECO:0000256" key="3">
    <source>
        <dbReference type="ARBA" id="ARBA00022685"/>
    </source>
</evidence>
<dbReference type="WBParaSite" id="SBAD_0000682201-mRNA-1">
    <property type="protein sequence ID" value="SBAD_0000682201-mRNA-1"/>
    <property type="gene ID" value="SBAD_0000682201"/>
</dbReference>
<feature type="domain" description="P/Homo B" evidence="10">
    <location>
        <begin position="1"/>
        <end position="107"/>
    </location>
</feature>
<keyword evidence="12" id="KW-1185">Reference proteome</keyword>